<reference evidence="5 6" key="1">
    <citation type="journal article" date="2015" name="Front. Microbiol.">
        <title>Genome sequence of the plant growth promoting endophytic yeast Rhodotorula graminis WP1.</title>
        <authorList>
            <person name="Firrincieli A."/>
            <person name="Otillar R."/>
            <person name="Salamov A."/>
            <person name="Schmutz J."/>
            <person name="Khan Z."/>
            <person name="Redman R.S."/>
            <person name="Fleck N.D."/>
            <person name="Lindquist E."/>
            <person name="Grigoriev I.V."/>
            <person name="Doty S.L."/>
        </authorList>
    </citation>
    <scope>NUCLEOTIDE SEQUENCE [LARGE SCALE GENOMIC DNA]</scope>
    <source>
        <strain evidence="5 6">WP1</strain>
    </source>
</reference>
<feature type="compositionally biased region" description="Basic and acidic residues" evidence="2">
    <location>
        <begin position="281"/>
        <end position="290"/>
    </location>
</feature>
<feature type="region of interest" description="Disordered" evidence="2">
    <location>
        <begin position="28"/>
        <end position="210"/>
    </location>
</feature>
<dbReference type="OMA" id="QKEPWML"/>
<dbReference type="CDD" id="cd05137">
    <property type="entry name" value="RasGAP_CLA2_BUD2"/>
    <property type="match status" value="1"/>
</dbReference>
<feature type="region of interest" description="Disordered" evidence="2">
    <location>
        <begin position="1325"/>
        <end position="1439"/>
    </location>
</feature>
<feature type="compositionally biased region" description="Polar residues" evidence="2">
    <location>
        <begin position="175"/>
        <end position="185"/>
    </location>
</feature>
<dbReference type="Pfam" id="PF00168">
    <property type="entry name" value="C2"/>
    <property type="match status" value="1"/>
</dbReference>
<dbReference type="EMBL" id="KQ474079">
    <property type="protein sequence ID" value="KPV74900.1"/>
    <property type="molecule type" value="Genomic_DNA"/>
</dbReference>
<dbReference type="InterPro" id="IPR039360">
    <property type="entry name" value="Ras_GTPase"/>
</dbReference>
<evidence type="ECO:0000256" key="1">
    <source>
        <dbReference type="ARBA" id="ARBA00022468"/>
    </source>
</evidence>
<keyword evidence="1" id="KW-0343">GTPase activation</keyword>
<feature type="compositionally biased region" description="Low complexity" evidence="2">
    <location>
        <begin position="346"/>
        <end position="411"/>
    </location>
</feature>
<gene>
    <name evidence="5" type="ORF">RHOBADRAFT_53828</name>
</gene>
<dbReference type="Proteomes" id="UP000053890">
    <property type="component" value="Unassembled WGS sequence"/>
</dbReference>
<dbReference type="STRING" id="578459.A0A194S319"/>
<dbReference type="PANTHER" id="PTHR10194">
    <property type="entry name" value="RAS GTPASE-ACTIVATING PROTEINS"/>
    <property type="match status" value="1"/>
</dbReference>
<feature type="compositionally biased region" description="Gly residues" evidence="2">
    <location>
        <begin position="1340"/>
        <end position="1352"/>
    </location>
</feature>
<evidence type="ECO:0000313" key="5">
    <source>
        <dbReference type="EMBL" id="KPV74900.1"/>
    </source>
</evidence>
<feature type="compositionally biased region" description="Low complexity" evidence="2">
    <location>
        <begin position="112"/>
        <end position="130"/>
    </location>
</feature>
<dbReference type="SUPFAM" id="SSF49562">
    <property type="entry name" value="C2 domain (Calcium/lipid-binding domain, CaLB)"/>
    <property type="match status" value="1"/>
</dbReference>
<dbReference type="SMART" id="SM00323">
    <property type="entry name" value="RasGAP"/>
    <property type="match status" value="1"/>
</dbReference>
<dbReference type="PROSITE" id="PS50004">
    <property type="entry name" value="C2"/>
    <property type="match status" value="1"/>
</dbReference>
<feature type="compositionally biased region" description="Low complexity" evidence="2">
    <location>
        <begin position="39"/>
        <end position="56"/>
    </location>
</feature>
<dbReference type="SUPFAM" id="SSF48350">
    <property type="entry name" value="GTPase activation domain, GAP"/>
    <property type="match status" value="1"/>
</dbReference>
<evidence type="ECO:0000256" key="2">
    <source>
        <dbReference type="SAM" id="MobiDB-lite"/>
    </source>
</evidence>
<feature type="region of interest" description="Disordered" evidence="2">
    <location>
        <begin position="734"/>
        <end position="784"/>
    </location>
</feature>
<dbReference type="OrthoDB" id="775356at2759"/>
<dbReference type="Pfam" id="PF00616">
    <property type="entry name" value="RasGAP"/>
    <property type="match status" value="1"/>
</dbReference>
<feature type="region of interest" description="Disordered" evidence="2">
    <location>
        <begin position="1704"/>
        <end position="1764"/>
    </location>
</feature>
<feature type="compositionally biased region" description="Basic and acidic residues" evidence="2">
    <location>
        <begin position="1287"/>
        <end position="1298"/>
    </location>
</feature>
<sequence>MHGRTTPAQALANPHNGDLDMLEAMMDRMHHRGSSSPGSTSAFPARPSSRASSSSRLSHHSSSRSLHSLQSSHAVSGPSYDSRHARTASGLSDQRASLDDDRTPSVAQGEWGSSRHGSGSIRSAIPSSSRYQPSDDAASAHSLQSRAAQVGVGEDPSRQQQQHPAATFARPEPTSLRTRPRTATSPIPFERSSSPLRLLPRSPTNDRTPLEDLSFFREVGALVGDDPRWDEPLMSPRRLDADDSDSIRSGTSSVLSGPRSSSLRAARLREDIEKEALRIKERASLEELRRNAAAASAVAAGHRAVTPDPPSRHSSSSSPPPQAALQQRESFQGSMSGIPLYPGAPVPSASSPSSSSAARPPPAADSRSVRSLGSTATASGSGPTAGAQGSSSASVKTSGSGSYAASGSPASGSGGASARTEYGARSDRSRQTQSREWSQTCWVWVRDKGSASVTGGSSGSSGGGRFSKAPLIRDVPAALKRKGGKRESAHHLLSPAEALLFNVDDSLAGKGGKSSSKDKDKGREKAVLGPAAASRDGRWRRATGVLRDDGYFRVFGESDKAVVHNVHLPSLGRSDVRLVDHSLFGRPNCISMSRSHAAPPTPHRHSFSPSASSLPSPPRLDETVYLCFPSVVATQVWLVMAQCFARPEFYLSSGAAAPRPLRSAVASDSGTDSADDDRPDELESGCRIFRSLHLSIAEGRALGELATEVVRPGPKSSWERPVIDDDSTLSNIDSYSHSFATPGMEPSPSKSVSSMSLPRLASRHGQDGRDGGGGGGSSSSGSSAAYCEIEMGGEVIAQTSVRKGSSPYWNESFVFSDLPPFVAPVTIRVLQMAKHSSRPVLIGSATVRIPDLPRQQSIEDWWAVKPPTSTKSSDVVGELSLGVRVNEEVVLPSRDYDAMLQLLSDDADADLATDIAHEFPSDLEEVTRTLMRIYQAESVLLSRILRLADLEIDHNALSQRSAAILFRGNSILTKSVELYLRLTGAEYLDASIGEVIRRIVAEKVEIEIDPMKLRPGTKDKELQHNVHLLREWALTLFHAIYDAREKCPHDLRQIFAHIQGAVIDKYGEGEDQKNTRWTCVSAFIFLRFFVPAVLNPKLFFIVPGPPDPKSQRTLTLVAKTLQGLANFSSFGQKEPWMLPMNAFVQDNTAALVDFIEHVSTPAPSTAYRQEWTSPNAAAYLAPARLRSSLPPLGKEGVPLLPHLIDLPRELGVLATRIARLAADKGPLADLTSLSGGGGGESRCETPSVASSRGGRSRRFVELVETCIDVHVESRRRGGGLVSLPPYEDLRNRTPDPKTRTRRLMTGRPAIADQYSSAAGLRKALGVPPLPRTSSSASSGAGAGVGAGAGAGAGPSTAASATVDGDELHIRNPASNGTGPSPPPDVRDELRPAPRPREESETSVHSTASRRTHRGFTINGADSPGVAGLRHSGGSYPTKSFSTEDLSLLASLQTGDLDATTPRRDAPAPFLVSSQTMSSLAGYGAVVRNSLDDEEADSRSSSVRLPGDASAAGYAFPPAKTRVVTRGDPASAATATAAPSSSGRSKSSASSTRSSQIPPTVPTSRIRITQETTTTTTYVSDPAPPAVVGAVEFGTQHRRSVPYDDDTSLAPTSPDEGTPFESSFGTSAFSAPLMRANPSQSSQHSMLSVLSGRSLASSASTVSISAEITAGPGPAASSSSSSGAAAASAAAVVGRRASSAGMSLAGMGRRATGSVSGPAGGAGISTLRDDQSDGGSSGRGGGARPSGSKGGLLSRAMGRKGSHAS</sequence>
<protein>
    <submittedName>
        <fullName evidence="5">Uncharacterized protein</fullName>
    </submittedName>
</protein>
<feature type="compositionally biased region" description="Basic and acidic residues" evidence="2">
    <location>
        <begin position="515"/>
        <end position="526"/>
    </location>
</feature>
<proteinExistence type="predicted"/>
<evidence type="ECO:0000259" key="3">
    <source>
        <dbReference type="PROSITE" id="PS50004"/>
    </source>
</evidence>
<dbReference type="PROSITE" id="PS50018">
    <property type="entry name" value="RAS_GTPASE_ACTIV_2"/>
    <property type="match status" value="1"/>
</dbReference>
<dbReference type="SMART" id="SM00239">
    <property type="entry name" value="C2"/>
    <property type="match status" value="1"/>
</dbReference>
<feature type="compositionally biased region" description="Gly residues" evidence="2">
    <location>
        <begin position="456"/>
        <end position="465"/>
    </location>
</feature>
<dbReference type="GO" id="GO:0005096">
    <property type="term" value="F:GTPase activator activity"/>
    <property type="evidence" value="ECO:0007669"/>
    <property type="project" value="UniProtKB-KW"/>
</dbReference>
<feature type="region of interest" description="Disordered" evidence="2">
    <location>
        <begin position="662"/>
        <end position="682"/>
    </location>
</feature>
<feature type="compositionally biased region" description="Low complexity" evidence="2">
    <location>
        <begin position="63"/>
        <end position="74"/>
    </location>
</feature>
<feature type="region of interest" description="Disordered" evidence="2">
    <location>
        <begin position="1277"/>
        <end position="1308"/>
    </location>
</feature>
<feature type="compositionally biased region" description="Basic and acidic residues" evidence="2">
    <location>
        <begin position="225"/>
        <end position="241"/>
    </location>
</feature>
<name>A0A194S319_RHOGW</name>
<feature type="domain" description="Ras-GAP" evidence="4">
    <location>
        <begin position="922"/>
        <end position="1126"/>
    </location>
</feature>
<dbReference type="InterPro" id="IPR000008">
    <property type="entry name" value="C2_dom"/>
</dbReference>
<evidence type="ECO:0000259" key="4">
    <source>
        <dbReference type="PROSITE" id="PS50018"/>
    </source>
</evidence>
<dbReference type="Gene3D" id="1.10.506.10">
    <property type="entry name" value="GTPase Activation - p120gap, domain 1"/>
    <property type="match status" value="2"/>
</dbReference>
<feature type="compositionally biased region" description="Polar residues" evidence="2">
    <location>
        <begin position="431"/>
        <end position="441"/>
    </location>
</feature>
<feature type="compositionally biased region" description="Low complexity" evidence="2">
    <location>
        <begin position="1528"/>
        <end position="1554"/>
    </location>
</feature>
<feature type="compositionally biased region" description="Polar residues" evidence="2">
    <location>
        <begin position="1555"/>
        <end position="1570"/>
    </location>
</feature>
<feature type="compositionally biased region" description="Gly residues" evidence="2">
    <location>
        <begin position="1734"/>
        <end position="1749"/>
    </location>
</feature>
<organism evidence="5 6">
    <name type="scientific">Rhodotorula graminis (strain WP1)</name>
    <dbReference type="NCBI Taxonomy" id="578459"/>
    <lineage>
        <taxon>Eukaryota</taxon>
        <taxon>Fungi</taxon>
        <taxon>Dikarya</taxon>
        <taxon>Basidiomycota</taxon>
        <taxon>Pucciniomycotina</taxon>
        <taxon>Microbotryomycetes</taxon>
        <taxon>Sporidiobolales</taxon>
        <taxon>Sporidiobolaceae</taxon>
        <taxon>Rhodotorula</taxon>
    </lineage>
</organism>
<dbReference type="GeneID" id="28977473"/>
<feature type="compositionally biased region" description="Low complexity" evidence="2">
    <location>
        <begin position="663"/>
        <end position="672"/>
    </location>
</feature>
<evidence type="ECO:0000313" key="6">
    <source>
        <dbReference type="Proteomes" id="UP000053890"/>
    </source>
</evidence>
<feature type="compositionally biased region" description="Acidic residues" evidence="2">
    <location>
        <begin position="673"/>
        <end position="682"/>
    </location>
</feature>
<feature type="region of interest" description="Disordered" evidence="2">
    <location>
        <begin position="594"/>
        <end position="614"/>
    </location>
</feature>
<feature type="compositionally biased region" description="Low complexity" evidence="2">
    <location>
        <begin position="746"/>
        <end position="758"/>
    </location>
</feature>
<keyword evidence="6" id="KW-1185">Reference proteome</keyword>
<feature type="compositionally biased region" description="Basic and acidic residues" evidence="2">
    <location>
        <begin position="1384"/>
        <end position="1401"/>
    </location>
</feature>
<feature type="domain" description="C2" evidence="3">
    <location>
        <begin position="738"/>
        <end position="862"/>
    </location>
</feature>
<feature type="region of interest" description="Disordered" evidence="2">
    <location>
        <begin position="224"/>
        <end position="263"/>
    </location>
</feature>
<feature type="compositionally biased region" description="Low complexity" evidence="2">
    <location>
        <begin position="291"/>
        <end position="304"/>
    </location>
</feature>
<feature type="region of interest" description="Disordered" evidence="2">
    <location>
        <begin position="1491"/>
        <end position="1584"/>
    </location>
</feature>
<dbReference type="InterPro" id="IPR001936">
    <property type="entry name" value="RasGAP_dom"/>
</dbReference>
<dbReference type="InterPro" id="IPR035892">
    <property type="entry name" value="C2_domain_sf"/>
</dbReference>
<feature type="compositionally biased region" description="Polar residues" evidence="2">
    <location>
        <begin position="324"/>
        <end position="335"/>
    </location>
</feature>
<feature type="region of interest" description="Disordered" evidence="2">
    <location>
        <begin position="509"/>
        <end position="534"/>
    </location>
</feature>
<dbReference type="PANTHER" id="PTHR10194:SF60">
    <property type="entry name" value="RAS GTPASE-ACTIVATING PROTEIN RASKOL"/>
    <property type="match status" value="1"/>
</dbReference>
<feature type="compositionally biased region" description="Low complexity" evidence="2">
    <location>
        <begin position="249"/>
        <end position="263"/>
    </location>
</feature>
<dbReference type="RefSeq" id="XP_018270949.1">
    <property type="nucleotide sequence ID" value="XM_018417025.1"/>
</dbReference>
<dbReference type="Gene3D" id="2.60.40.150">
    <property type="entry name" value="C2 domain"/>
    <property type="match status" value="1"/>
</dbReference>
<feature type="region of interest" description="Disordered" evidence="2">
    <location>
        <begin position="281"/>
        <end position="469"/>
    </location>
</feature>
<feature type="region of interest" description="Disordered" evidence="2">
    <location>
        <begin position="1598"/>
        <end position="1625"/>
    </location>
</feature>
<feature type="compositionally biased region" description="Low complexity" evidence="2">
    <location>
        <begin position="191"/>
        <end position="203"/>
    </location>
</feature>
<feature type="region of interest" description="Disordered" evidence="2">
    <location>
        <begin position="1231"/>
        <end position="1255"/>
    </location>
</feature>
<accession>A0A194S319</accession>
<dbReference type="InterPro" id="IPR008936">
    <property type="entry name" value="Rho_GTPase_activation_prot"/>
</dbReference>